<keyword evidence="3" id="KW-1185">Reference proteome</keyword>
<feature type="transmembrane region" description="Helical" evidence="1">
    <location>
        <begin position="195"/>
        <end position="213"/>
    </location>
</feature>
<accession>A0A833VTV5</accession>
<proteinExistence type="predicted"/>
<protein>
    <submittedName>
        <fullName evidence="2">NADH dehydrogenase subunit 2</fullName>
    </submittedName>
</protein>
<keyword evidence="2" id="KW-0496">Mitochondrion</keyword>
<feature type="transmembrane region" description="Helical" evidence="1">
    <location>
        <begin position="7"/>
        <end position="23"/>
    </location>
</feature>
<feature type="transmembrane region" description="Helical" evidence="1">
    <location>
        <begin position="233"/>
        <end position="253"/>
    </location>
</feature>
<dbReference type="Proteomes" id="UP000655588">
    <property type="component" value="Unassembled WGS sequence"/>
</dbReference>
<dbReference type="EMBL" id="WNWW01002174">
    <property type="protein sequence ID" value="KAF3419744.1"/>
    <property type="molecule type" value="Genomic_DNA"/>
</dbReference>
<keyword evidence="1" id="KW-0472">Membrane</keyword>
<feature type="transmembrane region" description="Helical" evidence="1">
    <location>
        <begin position="307"/>
        <end position="328"/>
    </location>
</feature>
<evidence type="ECO:0000313" key="2">
    <source>
        <dbReference type="EMBL" id="KAF3419744.1"/>
    </source>
</evidence>
<feature type="transmembrane region" description="Helical" evidence="1">
    <location>
        <begin position="119"/>
        <end position="137"/>
    </location>
</feature>
<feature type="transmembrane region" description="Helical" evidence="1">
    <location>
        <begin position="171"/>
        <end position="189"/>
    </location>
</feature>
<evidence type="ECO:0000256" key="1">
    <source>
        <dbReference type="SAM" id="Phobius"/>
    </source>
</evidence>
<sequence length="330" mass="41021">MNKMMKFNFFLMYISMILLLMMNNFMMKWIIYEFSMILMISMLNIMKNSTKMISILYYSISSLSSIMFMFFLIINNYLNLFSNINLKFLMNFFMLILFLKMSMFPFHNWMIFCYEKSSWQQIFFLSTIMKFIPIVFFCNFLNFWLNLIILLILNSIFMSIYININFSFKKLFACSTSFNNVLMIFIYMINMKQFILFIIMYSIILYFIMNLLFKMNSSKLYIIFNYKFMNYMFKLWILIYSMLPLMLSFMLKWNFLYEMIKFNKFILYLYLLYLLSSLLLMWKYLIILKKFMYMNNNYIYLKINKKMNLFVFLFMNLFIFLFIMFNFMNN</sequence>
<geneLocation type="mitochondrion" evidence="2"/>
<keyword evidence="1" id="KW-0812">Transmembrane</keyword>
<dbReference type="AlphaFoldDB" id="A0A833VTV5"/>
<gene>
    <name evidence="2" type="primary">nad2</name>
    <name evidence="2" type="ORF">E2986_90020</name>
</gene>
<organism evidence="2 3">
    <name type="scientific">Frieseomelitta varia</name>
    <dbReference type="NCBI Taxonomy" id="561572"/>
    <lineage>
        <taxon>Eukaryota</taxon>
        <taxon>Metazoa</taxon>
        <taxon>Ecdysozoa</taxon>
        <taxon>Arthropoda</taxon>
        <taxon>Hexapoda</taxon>
        <taxon>Insecta</taxon>
        <taxon>Pterygota</taxon>
        <taxon>Neoptera</taxon>
        <taxon>Endopterygota</taxon>
        <taxon>Hymenoptera</taxon>
        <taxon>Apocrita</taxon>
        <taxon>Aculeata</taxon>
        <taxon>Apoidea</taxon>
        <taxon>Anthophila</taxon>
        <taxon>Apidae</taxon>
        <taxon>Frieseomelitta</taxon>
    </lineage>
</organism>
<reference evidence="2" key="1">
    <citation type="submission" date="2019-11" db="EMBL/GenBank/DDBJ databases">
        <title>The nuclear and mitochondrial genomes of Frieseomelitta varia - a highly eusocial stingless bee (Meliponini) with a permanently sterile worker caste.</title>
        <authorList>
            <person name="Freitas F.C.P."/>
            <person name="Lourenco A.P."/>
            <person name="Nunes F.M.F."/>
            <person name="Paschoal A.R."/>
            <person name="Abreu F.C.P."/>
            <person name="Barbin F.O."/>
            <person name="Bataglia L."/>
            <person name="Cardoso-Junior C.A.M."/>
            <person name="Cervoni M.S."/>
            <person name="Silva S.R."/>
            <person name="Dalarmi F."/>
            <person name="Del Lama M.A."/>
            <person name="Depintor T.S."/>
            <person name="Ferreira K.M."/>
            <person name="Goria P.S."/>
            <person name="Jaskot M.C."/>
            <person name="Lago D.C."/>
            <person name="Luna-Lucena D."/>
            <person name="Moda L.M."/>
            <person name="Nascimento L."/>
            <person name="Pedrino M."/>
            <person name="Rabico F.O."/>
            <person name="Sanches F.C."/>
            <person name="Santos D.E."/>
            <person name="Santos C.G."/>
            <person name="Vieira J."/>
            <person name="Lopes T.F."/>
            <person name="Barchuk A.R."/>
            <person name="Hartfelder K."/>
            <person name="Simoes Z.L.P."/>
            <person name="Bitondi M.M.G."/>
            <person name="Pinheiro D.G."/>
        </authorList>
    </citation>
    <scope>NUCLEOTIDE SEQUENCE</scope>
    <source>
        <strain evidence="2">USP_RPSP 00005682</strain>
        <tissue evidence="2">Whole individual</tissue>
    </source>
</reference>
<feature type="transmembrane region" description="Helical" evidence="1">
    <location>
        <begin position="143"/>
        <end position="164"/>
    </location>
</feature>
<feature type="transmembrane region" description="Helical" evidence="1">
    <location>
        <begin position="55"/>
        <end position="74"/>
    </location>
</feature>
<comment type="caution">
    <text evidence="2">The sequence shown here is derived from an EMBL/GenBank/DDBJ whole genome shotgun (WGS) entry which is preliminary data.</text>
</comment>
<name>A0A833VTV5_9HYME</name>
<keyword evidence="1" id="KW-1133">Transmembrane helix</keyword>
<evidence type="ECO:0000313" key="3">
    <source>
        <dbReference type="Proteomes" id="UP000655588"/>
    </source>
</evidence>
<feature type="transmembrane region" description="Helical" evidence="1">
    <location>
        <begin position="265"/>
        <end position="286"/>
    </location>
</feature>